<evidence type="ECO:0000256" key="6">
    <source>
        <dbReference type="SAM" id="SignalP"/>
    </source>
</evidence>
<dbReference type="Proteomes" id="UP001597252">
    <property type="component" value="Unassembled WGS sequence"/>
</dbReference>
<organism evidence="8 9">
    <name type="scientific">Lacticaseibacillus baoqingensis</name>
    <dbReference type="NCBI Taxonomy" id="2486013"/>
    <lineage>
        <taxon>Bacteria</taxon>
        <taxon>Bacillati</taxon>
        <taxon>Bacillota</taxon>
        <taxon>Bacilli</taxon>
        <taxon>Lactobacillales</taxon>
        <taxon>Lactobacillaceae</taxon>
        <taxon>Lacticaseibacillus</taxon>
    </lineage>
</organism>
<sequence length="1000" mass="107616">MKRRLLNAALALFLLITQFSALVGLQPVRAETSAETTVIDQSQLKLTVKDAVVNDQRQWTLHYTRAQTEQERALKLRVSTDASAQERLTPDAVPEPQWQELQATDDRPEHQWLIEKAYTTHSQGDLVFTTPKTTTTLYVTAQLNEQGPAGATAIGDQAPSVAVEEAPVITADLLTAEIAGPHQVTAVAPDPADEPKKETEEDGPAQEAASETQPDTPPAADAAPAAEAATPQSTIESLASLPAPGTANPTIGTNLVLTMAARASLQVAVANADGHHRTYFKGTNAPRYKYESQALMQNNVSTDYVENSTATAVIFDSQAAAEKATLNLDYSNVGFAQTTGDPVAIGAYVVIDNIVYRNAEWGGTTVGIDFSNNFYSGISIANVRSFDWHVTFYDQSTKQAINFIESTGNTKPQLTFTSLNPGEFVAAADGASAMVSENTGVKLTSLGTDNIVPALFDSFKAHTWKASTDPNRINAYTSRKWGNWAKADPATIDRDAEWQDRLGAPTFGDGAAGFVLLGTTFSFKRGTYSAGTETWLANASGDPAFVIPELANNKSITTNGNLGGGTSSQKTGAIYTDNELDGTNINEIASGANQMYYYINQETYTVIEDLISRPGQIVIEDTLPAGMTLQNGRASDVVVFNEKTDPNARPAALAGVSVTVTKQNGRDHIVITIPGSTVMNMPFAGGYFSVRMAVKTTHDPDVITSEKVMTNKGTVKMYDGHLQLGYEEETNPVTVKVTPNIREFDFGFKKVDGFDQPLAKVSFGLFAEKTGGQSLYPVATSDAGGQVTFEKVAPGSYWLRETATPVGYAPAAPILITITKDGDIQWPADHQQAGVVVNPLKDFQLDLIKEAPDKTRLVGAEFMLKQGDDEIARGRTDDNGHTTFDAVKLRPGTYTLHEVKAPKGFLPLAGHFEFTLTPQGELTKVTYHGDDLLADQYEFTSALKGGTALNHLAIRLVNHPEPSTMPLTGGPGNQVYLAMASLLLMVGTGLWWLRRKGGAR</sequence>
<keyword evidence="3 6" id="KW-0732">Signal</keyword>
<evidence type="ECO:0000256" key="5">
    <source>
        <dbReference type="SAM" id="Phobius"/>
    </source>
</evidence>
<keyword evidence="5" id="KW-1133">Transmembrane helix</keyword>
<dbReference type="RefSeq" id="WP_125753344.1">
    <property type="nucleotide sequence ID" value="NZ_JBHTON010000008.1"/>
</dbReference>
<feature type="chain" id="PRO_5046361595" evidence="6">
    <location>
        <begin position="22"/>
        <end position="1000"/>
    </location>
</feature>
<comment type="similarity">
    <text evidence="1">Belongs to the serine-aspartate repeat-containing protein (SDr) family.</text>
</comment>
<dbReference type="Pfam" id="PF17802">
    <property type="entry name" value="SpaA"/>
    <property type="match status" value="2"/>
</dbReference>
<reference evidence="9" key="1">
    <citation type="journal article" date="2019" name="Int. J. Syst. Evol. Microbiol.">
        <title>The Global Catalogue of Microorganisms (GCM) 10K type strain sequencing project: providing services to taxonomists for standard genome sequencing and annotation.</title>
        <authorList>
            <consortium name="The Broad Institute Genomics Platform"/>
            <consortium name="The Broad Institute Genome Sequencing Center for Infectious Disease"/>
            <person name="Wu L."/>
            <person name="Ma J."/>
        </authorList>
    </citation>
    <scope>NUCLEOTIDE SEQUENCE [LARGE SCALE GENOMIC DNA]</scope>
    <source>
        <strain evidence="9">CCM 8903</strain>
    </source>
</reference>
<evidence type="ECO:0000313" key="9">
    <source>
        <dbReference type="Proteomes" id="UP001597252"/>
    </source>
</evidence>
<name>A0ABW4E6H0_9LACO</name>
<keyword evidence="5" id="KW-0472">Membrane</keyword>
<keyword evidence="9" id="KW-1185">Reference proteome</keyword>
<dbReference type="Gene3D" id="2.60.40.10">
    <property type="entry name" value="Immunoglobulins"/>
    <property type="match status" value="2"/>
</dbReference>
<keyword evidence="8" id="KW-0176">Collagen</keyword>
<dbReference type="EMBL" id="JBHTON010000008">
    <property type="protein sequence ID" value="MFD1484414.1"/>
    <property type="molecule type" value="Genomic_DNA"/>
</dbReference>
<feature type="signal peptide" evidence="6">
    <location>
        <begin position="1"/>
        <end position="21"/>
    </location>
</feature>
<dbReference type="InterPro" id="IPR013783">
    <property type="entry name" value="Ig-like_fold"/>
</dbReference>
<evidence type="ECO:0000313" key="8">
    <source>
        <dbReference type="EMBL" id="MFD1484414.1"/>
    </source>
</evidence>
<evidence type="ECO:0000256" key="2">
    <source>
        <dbReference type="ARBA" id="ARBA00022525"/>
    </source>
</evidence>
<dbReference type="PANTHER" id="PTHR36108">
    <property type="entry name" value="COLOSSIN-B-RELATED"/>
    <property type="match status" value="1"/>
</dbReference>
<evidence type="ECO:0000256" key="3">
    <source>
        <dbReference type="ARBA" id="ARBA00022729"/>
    </source>
</evidence>
<dbReference type="PANTHER" id="PTHR36108:SF13">
    <property type="entry name" value="COLOSSIN-B-RELATED"/>
    <property type="match status" value="1"/>
</dbReference>
<evidence type="ECO:0000256" key="4">
    <source>
        <dbReference type="SAM" id="MobiDB-lite"/>
    </source>
</evidence>
<keyword evidence="2" id="KW-0964">Secreted</keyword>
<evidence type="ECO:0000256" key="1">
    <source>
        <dbReference type="ARBA" id="ARBA00007257"/>
    </source>
</evidence>
<proteinExistence type="inferred from homology"/>
<feature type="transmembrane region" description="Helical" evidence="5">
    <location>
        <begin position="975"/>
        <end position="993"/>
    </location>
</feature>
<protein>
    <submittedName>
        <fullName evidence="8">Collagen binding domain-containing protein</fullName>
    </submittedName>
</protein>
<comment type="caution">
    <text evidence="8">The sequence shown here is derived from an EMBL/GenBank/DDBJ whole genome shotgun (WGS) entry which is preliminary data.</text>
</comment>
<evidence type="ECO:0000259" key="7">
    <source>
        <dbReference type="Pfam" id="PF17802"/>
    </source>
</evidence>
<gene>
    <name evidence="8" type="ORF">ACFQ5J_04100</name>
</gene>
<dbReference type="SUPFAM" id="SSF49478">
    <property type="entry name" value="Cna protein B-type domain"/>
    <property type="match status" value="2"/>
</dbReference>
<dbReference type="InterPro" id="IPR041033">
    <property type="entry name" value="SpaA_PFL_dom_1"/>
</dbReference>
<accession>A0ABW4E6H0</accession>
<feature type="region of interest" description="Disordered" evidence="4">
    <location>
        <begin position="186"/>
        <end position="234"/>
    </location>
</feature>
<feature type="domain" description="SpaA-like prealbumin fold" evidence="7">
    <location>
        <begin position="746"/>
        <end position="824"/>
    </location>
</feature>
<keyword evidence="5" id="KW-0812">Transmembrane</keyword>
<feature type="compositionally biased region" description="Low complexity" evidence="4">
    <location>
        <begin position="211"/>
        <end position="232"/>
    </location>
</feature>
<feature type="domain" description="SpaA-like prealbumin fold" evidence="7">
    <location>
        <begin position="847"/>
        <end position="927"/>
    </location>
</feature>